<sequence length="519" mass="56152">MKSTTYIVSSLLIIVSNMLFAQSNTLYGTRAGASLTTGSHNVFIGNHTGHENTTGSSNTFNGGLAGYNNITGNYNSFNGSFAGYKNTTGGFNTFNGSSAGYDNTTGDSNTFCGSFTGYNNTTGNYNTFNGSSAGYNNTTGHSNLFNGHAAGHQNTTGHSNTFNGRYAGYSNTKGFHNTYSGHNAGNTSRTGNFNTFIGSYAGNKNGSGSSNTFVGVSAGDSDAGSGNTYLGRASGSENIGDNNVFIGNDAGINVTNVDNKLYIQHGGINRTPLILGDFATGNIALGTPYMYNQYRLYIDGDAYTTGLWLRSDKKFKKDITTIPNALKAINALEGVTYQFKQTDKIKKSGIQLPVKQQYGLIAQELEKVFPDLVKESQDGYKAVNYQGLIPVLIEAIKEINQEKSELKEEIRNIKKAIEENDISHKPTNTDINENTAQLYQNIPNPAISETIIKYTTSPNTRSTSIFIFDLNGRQVKVFQNLKSGNGELMISKNKIPKGLYHYSLVLDGKIIDTKKMIIQ</sequence>
<dbReference type="AlphaFoldDB" id="A0A2K9PUJ9"/>
<dbReference type="Pfam" id="PF18962">
    <property type="entry name" value="Por_Secre_tail"/>
    <property type="match status" value="1"/>
</dbReference>
<feature type="chain" id="PRO_5014894904" description="Peptidase S74 domain-containing protein" evidence="3">
    <location>
        <begin position="22"/>
        <end position="519"/>
    </location>
</feature>
<name>A0A2K9PUJ9_9FLAO</name>
<dbReference type="PROSITE" id="PS51688">
    <property type="entry name" value="ICA"/>
    <property type="match status" value="1"/>
</dbReference>
<dbReference type="EMBL" id="CP025791">
    <property type="protein sequence ID" value="AUP80217.1"/>
    <property type="molecule type" value="Genomic_DNA"/>
</dbReference>
<feature type="signal peptide" evidence="3">
    <location>
        <begin position="1"/>
        <end position="21"/>
    </location>
</feature>
<evidence type="ECO:0000313" key="5">
    <source>
        <dbReference type="EMBL" id="AUP80217.1"/>
    </source>
</evidence>
<keyword evidence="6" id="KW-1185">Reference proteome</keyword>
<dbReference type="InterPro" id="IPR026444">
    <property type="entry name" value="Secre_tail"/>
</dbReference>
<protein>
    <recommendedName>
        <fullName evidence="4">Peptidase S74 domain-containing protein</fullName>
    </recommendedName>
</protein>
<evidence type="ECO:0000313" key="6">
    <source>
        <dbReference type="Proteomes" id="UP000235826"/>
    </source>
</evidence>
<dbReference type="NCBIfam" id="TIGR04183">
    <property type="entry name" value="Por_Secre_tail"/>
    <property type="match status" value="1"/>
</dbReference>
<keyword evidence="1 3" id="KW-0732">Signal</keyword>
<dbReference type="Pfam" id="PF13884">
    <property type="entry name" value="Peptidase_S74"/>
    <property type="match status" value="1"/>
</dbReference>
<reference evidence="5 6" key="1">
    <citation type="submission" date="2018-01" db="EMBL/GenBank/DDBJ databases">
        <title>Complete genome sequence of Flavivirga eckloniae ECD14 isolated from seaweed Ecklonia cava.</title>
        <authorList>
            <person name="Lee J.H."/>
            <person name="Baik K.S."/>
            <person name="Seong C.N."/>
        </authorList>
    </citation>
    <scope>NUCLEOTIDE SEQUENCE [LARGE SCALE GENOMIC DNA]</scope>
    <source>
        <strain evidence="5 6">ECD14</strain>
    </source>
</reference>
<feature type="coiled-coil region" evidence="2">
    <location>
        <begin position="389"/>
        <end position="423"/>
    </location>
</feature>
<gene>
    <name evidence="5" type="ORF">C1H87_16475</name>
</gene>
<feature type="domain" description="Peptidase S74" evidence="4">
    <location>
        <begin position="311"/>
        <end position="410"/>
    </location>
</feature>
<evidence type="ECO:0000259" key="4">
    <source>
        <dbReference type="PROSITE" id="PS51688"/>
    </source>
</evidence>
<evidence type="ECO:0000256" key="1">
    <source>
        <dbReference type="ARBA" id="ARBA00022729"/>
    </source>
</evidence>
<proteinExistence type="predicted"/>
<evidence type="ECO:0000256" key="2">
    <source>
        <dbReference type="SAM" id="Coils"/>
    </source>
</evidence>
<accession>A0A2K9PUJ9</accession>
<dbReference type="RefSeq" id="WP_102756869.1">
    <property type="nucleotide sequence ID" value="NZ_CP025791.1"/>
</dbReference>
<dbReference type="OrthoDB" id="9808953at2"/>
<dbReference type="InterPro" id="IPR036388">
    <property type="entry name" value="WH-like_DNA-bd_sf"/>
</dbReference>
<dbReference type="KEGG" id="fek:C1H87_16475"/>
<dbReference type="Gene3D" id="1.10.10.10">
    <property type="entry name" value="Winged helix-like DNA-binding domain superfamily/Winged helix DNA-binding domain"/>
    <property type="match status" value="1"/>
</dbReference>
<evidence type="ECO:0000256" key="3">
    <source>
        <dbReference type="SAM" id="SignalP"/>
    </source>
</evidence>
<dbReference type="Proteomes" id="UP000235826">
    <property type="component" value="Chromosome"/>
</dbReference>
<dbReference type="InterPro" id="IPR030392">
    <property type="entry name" value="S74_ICA"/>
</dbReference>
<organism evidence="5 6">
    <name type="scientific">Flavivirga eckloniae</name>
    <dbReference type="NCBI Taxonomy" id="1803846"/>
    <lineage>
        <taxon>Bacteria</taxon>
        <taxon>Pseudomonadati</taxon>
        <taxon>Bacteroidota</taxon>
        <taxon>Flavobacteriia</taxon>
        <taxon>Flavobacteriales</taxon>
        <taxon>Flavobacteriaceae</taxon>
        <taxon>Flavivirga</taxon>
    </lineage>
</organism>
<keyword evidence="2" id="KW-0175">Coiled coil</keyword>